<accession>A0A0A8ZBD4</accession>
<evidence type="ECO:0000313" key="1">
    <source>
        <dbReference type="EMBL" id="JAD35003.1"/>
    </source>
</evidence>
<protein>
    <submittedName>
        <fullName evidence="1">Uncharacterized protein</fullName>
    </submittedName>
</protein>
<sequence length="38" mass="4237">MMKTLLTLVHDLVLEVDGDERVSFPHILAPNMIGGFVK</sequence>
<reference evidence="1" key="1">
    <citation type="submission" date="2014-09" db="EMBL/GenBank/DDBJ databases">
        <authorList>
            <person name="Magalhaes I.L.F."/>
            <person name="Oliveira U."/>
            <person name="Santos F.R."/>
            <person name="Vidigal T.H.D.A."/>
            <person name="Brescovit A.D."/>
            <person name="Santos A.J."/>
        </authorList>
    </citation>
    <scope>NUCLEOTIDE SEQUENCE</scope>
    <source>
        <tissue evidence="1">Shoot tissue taken approximately 20 cm above the soil surface</tissue>
    </source>
</reference>
<organism evidence="1">
    <name type="scientific">Arundo donax</name>
    <name type="common">Giant reed</name>
    <name type="synonym">Donax arundinaceus</name>
    <dbReference type="NCBI Taxonomy" id="35708"/>
    <lineage>
        <taxon>Eukaryota</taxon>
        <taxon>Viridiplantae</taxon>
        <taxon>Streptophyta</taxon>
        <taxon>Embryophyta</taxon>
        <taxon>Tracheophyta</taxon>
        <taxon>Spermatophyta</taxon>
        <taxon>Magnoliopsida</taxon>
        <taxon>Liliopsida</taxon>
        <taxon>Poales</taxon>
        <taxon>Poaceae</taxon>
        <taxon>PACMAD clade</taxon>
        <taxon>Arundinoideae</taxon>
        <taxon>Arundineae</taxon>
        <taxon>Arundo</taxon>
    </lineage>
</organism>
<name>A0A0A8ZBD4_ARUDO</name>
<dbReference type="AlphaFoldDB" id="A0A0A8ZBD4"/>
<dbReference type="EMBL" id="GBRH01262892">
    <property type="protein sequence ID" value="JAD35003.1"/>
    <property type="molecule type" value="Transcribed_RNA"/>
</dbReference>
<proteinExistence type="predicted"/>
<reference evidence="1" key="2">
    <citation type="journal article" date="2015" name="Data Brief">
        <title>Shoot transcriptome of the giant reed, Arundo donax.</title>
        <authorList>
            <person name="Barrero R.A."/>
            <person name="Guerrero F.D."/>
            <person name="Moolhuijzen P."/>
            <person name="Goolsby J.A."/>
            <person name="Tidwell J."/>
            <person name="Bellgard S.E."/>
            <person name="Bellgard M.I."/>
        </authorList>
    </citation>
    <scope>NUCLEOTIDE SEQUENCE</scope>
    <source>
        <tissue evidence="1">Shoot tissue taken approximately 20 cm above the soil surface</tissue>
    </source>
</reference>